<dbReference type="EC" id="3.1.3.62" evidence="4"/>
<proteinExistence type="inferred from homology"/>
<dbReference type="AlphaFoldDB" id="A0A1Y2ARE4"/>
<comment type="catalytic activity">
    <reaction evidence="12">
        <text>1D-myo-inositol hexakisphosphate + H2O = 1D-myo-inositol 1,2,4,5,6-pentakisphosphate + phosphate</text>
        <dbReference type="Rhea" id="RHEA:16989"/>
        <dbReference type="ChEBI" id="CHEBI:15377"/>
        <dbReference type="ChEBI" id="CHEBI:43474"/>
        <dbReference type="ChEBI" id="CHEBI:57798"/>
        <dbReference type="ChEBI" id="CHEBI:58130"/>
        <dbReference type="EC" id="3.1.3.62"/>
    </reaction>
    <physiologicalReaction direction="left-to-right" evidence="12">
        <dbReference type="Rhea" id="RHEA:16990"/>
    </physiologicalReaction>
</comment>
<dbReference type="PANTHER" id="PTHR20963">
    <property type="entry name" value="MULTIPLE INOSITOL POLYPHOSPHATE PHOSPHATASE-RELATED"/>
    <property type="match status" value="1"/>
</dbReference>
<keyword evidence="7" id="KW-0378">Hydrolase</keyword>
<keyword evidence="14" id="KW-1133">Transmembrane helix</keyword>
<evidence type="ECO:0000256" key="12">
    <source>
        <dbReference type="ARBA" id="ARBA00043691"/>
    </source>
</evidence>
<evidence type="ECO:0000256" key="9">
    <source>
        <dbReference type="ARBA" id="ARBA00031642"/>
    </source>
</evidence>
<feature type="transmembrane region" description="Helical" evidence="14">
    <location>
        <begin position="9"/>
        <end position="26"/>
    </location>
</feature>
<protein>
    <recommendedName>
        <fullName evidence="5">Multiple inositol polyphosphate phosphatase 1</fullName>
        <ecNumber evidence="4">3.1.3.62</ecNumber>
        <ecNumber evidence="3">3.1.3.80</ecNumber>
    </recommendedName>
    <alternativeName>
        <fullName evidence="9">2,3-bisphosphoglycerate 3-phosphatase</fullName>
    </alternativeName>
</protein>
<sequence>MLKKTERHLFFFSFLILTLFSLHFIYNNANTNKTKNVNYIDYNLDRYFGTKSRYIIKSEISGAKFNSNSKFKLRQIQLVCRHGTRYPSGTKNYNEKIDYLKEFLYSNSHSFPQEYSFLSLFENPYNVTDYGLLDVQGIKDMQNLAKRAIRRYNNIIQSIDDIANVHVYSTNVSRVIDSATAFIKTIKIYLDEMRKNNLNKTEEIKIKNTQSLIFDQNEKETVAIDRKSYEYKEKSFNMLLRKEIDNYKNNNYFQNDEMLNYIHIYNDRNKDIVLSPHIACPLFFDVINSNNRMKVNKNLKILENRYIQNVISNIKKTLHLKEISSIVGESVMSMCVFEVALNNTRNQFCSLIDKIALENYAFYEDYRNYHNKGYFNEISGWLATPLLKEIVNDIDKEILKDKIPKDSESTFNTNIVLRFAHAETIFPLVTILGLYKDKRHLTLKDAPPNDNYKFRSTEISPFASNFWFETYEIETKYILNYNSKISNLYVDNPYGNQKVTNILESVTDDVKKTEATINDSTFVIRILLNEKEIEIPGCSPLIVVDPITREKTRYTTFCLLSQFKNLYKKILNTTIDDYKARCHIN</sequence>
<evidence type="ECO:0000256" key="10">
    <source>
        <dbReference type="ARBA" id="ARBA00043668"/>
    </source>
</evidence>
<evidence type="ECO:0000256" key="7">
    <source>
        <dbReference type="ARBA" id="ARBA00022801"/>
    </source>
</evidence>
<dbReference type="Pfam" id="PF00328">
    <property type="entry name" value="His_Phos_2"/>
    <property type="match status" value="1"/>
</dbReference>
<comment type="similarity">
    <text evidence="2">Belongs to the histidine acid phosphatase family. MINPP1 subfamily.</text>
</comment>
<comment type="catalytic activity">
    <reaction evidence="13">
        <text>(2R)-2,3-bisphosphoglycerate + H2O = (2R)-2-phosphoglycerate + phosphate</text>
        <dbReference type="Rhea" id="RHEA:27381"/>
        <dbReference type="ChEBI" id="CHEBI:15377"/>
        <dbReference type="ChEBI" id="CHEBI:43474"/>
        <dbReference type="ChEBI" id="CHEBI:58248"/>
        <dbReference type="ChEBI" id="CHEBI:58289"/>
        <dbReference type="EC" id="3.1.3.80"/>
    </reaction>
    <physiologicalReaction direction="left-to-right" evidence="13">
        <dbReference type="Rhea" id="RHEA:27382"/>
    </physiologicalReaction>
</comment>
<dbReference type="EMBL" id="MCOG01000216">
    <property type="protein sequence ID" value="ORY25034.1"/>
    <property type="molecule type" value="Genomic_DNA"/>
</dbReference>
<dbReference type="SUPFAM" id="SSF53254">
    <property type="entry name" value="Phosphoglycerate mutase-like"/>
    <property type="match status" value="1"/>
</dbReference>
<dbReference type="OrthoDB" id="6509975at2759"/>
<evidence type="ECO:0000256" key="4">
    <source>
        <dbReference type="ARBA" id="ARBA00013040"/>
    </source>
</evidence>
<comment type="subcellular location">
    <subcellularLocation>
        <location evidence="1">Membrane</location>
    </subcellularLocation>
</comment>
<dbReference type="Gene3D" id="3.40.50.1240">
    <property type="entry name" value="Phosphoglycerate mutase-like"/>
    <property type="match status" value="1"/>
</dbReference>
<comment type="catalytic activity">
    <reaction evidence="10">
        <text>1D-myo-inositol 1,2,5,6-tetrakisphosphate + H2O = 1D-myo-inositol 1,2,6-trisphosphate + phosphate</text>
        <dbReference type="Rhea" id="RHEA:77119"/>
        <dbReference type="ChEBI" id="CHEBI:15377"/>
        <dbReference type="ChEBI" id="CHEBI:43474"/>
        <dbReference type="ChEBI" id="CHEBI:195535"/>
        <dbReference type="ChEBI" id="CHEBI:195537"/>
        <dbReference type="EC" id="3.1.3.62"/>
    </reaction>
    <physiologicalReaction direction="left-to-right" evidence="10">
        <dbReference type="Rhea" id="RHEA:77120"/>
    </physiologicalReaction>
</comment>
<dbReference type="GO" id="GO:0034417">
    <property type="term" value="F:bisphosphoglycerate 3-phosphatase activity"/>
    <property type="evidence" value="ECO:0007669"/>
    <property type="project" value="UniProtKB-EC"/>
</dbReference>
<dbReference type="GO" id="GO:0003993">
    <property type="term" value="F:acid phosphatase activity"/>
    <property type="evidence" value="ECO:0007669"/>
    <property type="project" value="TreeGrafter"/>
</dbReference>
<evidence type="ECO:0000256" key="14">
    <source>
        <dbReference type="SAM" id="Phobius"/>
    </source>
</evidence>
<keyword evidence="6" id="KW-0732">Signal</keyword>
<dbReference type="PANTHER" id="PTHR20963:SF8">
    <property type="entry name" value="MULTIPLE INOSITOL POLYPHOSPHATE PHOSPHATASE 1"/>
    <property type="match status" value="1"/>
</dbReference>
<evidence type="ECO:0000256" key="5">
    <source>
        <dbReference type="ARBA" id="ARBA00018097"/>
    </source>
</evidence>
<evidence type="ECO:0000256" key="11">
    <source>
        <dbReference type="ARBA" id="ARBA00043671"/>
    </source>
</evidence>
<keyword evidence="14" id="KW-0812">Transmembrane</keyword>
<dbReference type="InterPro" id="IPR033379">
    <property type="entry name" value="Acid_Pase_AS"/>
</dbReference>
<evidence type="ECO:0000256" key="8">
    <source>
        <dbReference type="ARBA" id="ARBA00023136"/>
    </source>
</evidence>
<dbReference type="InterPro" id="IPR000560">
    <property type="entry name" value="His_Pase_clade-2"/>
</dbReference>
<comment type="caution">
    <text evidence="15">The sequence shown here is derived from an EMBL/GenBank/DDBJ whole genome shotgun (WGS) entry which is preliminary data.</text>
</comment>
<dbReference type="InterPro" id="IPR029033">
    <property type="entry name" value="His_PPase_superfam"/>
</dbReference>
<gene>
    <name evidence="15" type="ORF">LY90DRAFT_706424</name>
</gene>
<evidence type="ECO:0000256" key="6">
    <source>
        <dbReference type="ARBA" id="ARBA00022729"/>
    </source>
</evidence>
<dbReference type="GO" id="GO:0052745">
    <property type="term" value="F:inositol phosphate phosphatase activity"/>
    <property type="evidence" value="ECO:0007669"/>
    <property type="project" value="TreeGrafter"/>
</dbReference>
<evidence type="ECO:0000256" key="1">
    <source>
        <dbReference type="ARBA" id="ARBA00004370"/>
    </source>
</evidence>
<dbReference type="Proteomes" id="UP000193920">
    <property type="component" value="Unassembled WGS sequence"/>
</dbReference>
<dbReference type="PROSITE" id="PS00616">
    <property type="entry name" value="HIS_ACID_PHOSPHAT_1"/>
    <property type="match status" value="1"/>
</dbReference>
<dbReference type="EC" id="3.1.3.80" evidence="3"/>
<comment type="catalytic activity">
    <reaction evidence="11">
        <text>1D-myo-inositol 1,2,4,5,6-pentakisphosphate + H2O = 1D-myo-inositol 1,2,5,6-tetrakisphosphate + phosphate</text>
        <dbReference type="Rhea" id="RHEA:77115"/>
        <dbReference type="ChEBI" id="CHEBI:15377"/>
        <dbReference type="ChEBI" id="CHEBI:43474"/>
        <dbReference type="ChEBI" id="CHEBI:57798"/>
        <dbReference type="ChEBI" id="CHEBI:195535"/>
        <dbReference type="EC" id="3.1.3.62"/>
    </reaction>
    <physiologicalReaction direction="left-to-right" evidence="11">
        <dbReference type="Rhea" id="RHEA:77116"/>
    </physiologicalReaction>
</comment>
<organism evidence="15 16">
    <name type="scientific">Neocallimastix californiae</name>
    <dbReference type="NCBI Taxonomy" id="1754190"/>
    <lineage>
        <taxon>Eukaryota</taxon>
        <taxon>Fungi</taxon>
        <taxon>Fungi incertae sedis</taxon>
        <taxon>Chytridiomycota</taxon>
        <taxon>Chytridiomycota incertae sedis</taxon>
        <taxon>Neocallimastigomycetes</taxon>
        <taxon>Neocallimastigales</taxon>
        <taxon>Neocallimastigaceae</taxon>
        <taxon>Neocallimastix</taxon>
    </lineage>
</organism>
<reference evidence="15 16" key="1">
    <citation type="submission" date="2016-08" db="EMBL/GenBank/DDBJ databases">
        <title>A Parts List for Fungal Cellulosomes Revealed by Comparative Genomics.</title>
        <authorList>
            <consortium name="DOE Joint Genome Institute"/>
            <person name="Haitjema C.H."/>
            <person name="Gilmore S.P."/>
            <person name="Henske J.K."/>
            <person name="Solomon K.V."/>
            <person name="De Groot R."/>
            <person name="Kuo A."/>
            <person name="Mondo S.J."/>
            <person name="Salamov A.A."/>
            <person name="Labutti K."/>
            <person name="Zhao Z."/>
            <person name="Chiniquy J."/>
            <person name="Barry K."/>
            <person name="Brewer H.M."/>
            <person name="Purvine S.O."/>
            <person name="Wright A.T."/>
            <person name="Boxma B."/>
            <person name="Van Alen T."/>
            <person name="Hackstein J.H."/>
            <person name="Baker S.E."/>
            <person name="Grigoriev I.V."/>
            <person name="O'Malley M.A."/>
        </authorList>
    </citation>
    <scope>NUCLEOTIDE SEQUENCE [LARGE SCALE GENOMIC DNA]</scope>
    <source>
        <strain evidence="15 16">G1</strain>
    </source>
</reference>
<evidence type="ECO:0000256" key="2">
    <source>
        <dbReference type="ARBA" id="ARBA00008422"/>
    </source>
</evidence>
<keyword evidence="8 14" id="KW-0472">Membrane</keyword>
<evidence type="ECO:0000313" key="16">
    <source>
        <dbReference type="Proteomes" id="UP000193920"/>
    </source>
</evidence>
<evidence type="ECO:0000256" key="13">
    <source>
        <dbReference type="ARBA" id="ARBA00043832"/>
    </source>
</evidence>
<dbReference type="GO" id="GO:0016020">
    <property type="term" value="C:membrane"/>
    <property type="evidence" value="ECO:0007669"/>
    <property type="project" value="UniProtKB-SubCell"/>
</dbReference>
<dbReference type="STRING" id="1754190.A0A1Y2ARE4"/>
<keyword evidence="16" id="KW-1185">Reference proteome</keyword>
<accession>A0A1Y2ARE4</accession>
<dbReference type="CDD" id="cd07061">
    <property type="entry name" value="HP_HAP_like"/>
    <property type="match status" value="1"/>
</dbReference>
<evidence type="ECO:0000313" key="15">
    <source>
        <dbReference type="EMBL" id="ORY25034.1"/>
    </source>
</evidence>
<name>A0A1Y2ARE4_9FUNG</name>
<evidence type="ECO:0000256" key="3">
    <source>
        <dbReference type="ARBA" id="ARBA00012976"/>
    </source>
</evidence>